<reference evidence="4 5" key="1">
    <citation type="submission" date="2011-01" db="EMBL/GenBank/DDBJ databases">
        <title>Whole genome sequence of Caldisericum exile AZM16c01.</title>
        <authorList>
            <person name="Narita-Yamada S."/>
            <person name="Kawakoshi A."/>
            <person name="Nakamura S."/>
            <person name="Sasagawa M."/>
            <person name="Fukada J."/>
            <person name="Sekine M."/>
            <person name="Kato Y."/>
            <person name="Fukai R."/>
            <person name="Sasaki K."/>
            <person name="Hanamaki A."/>
            <person name="Narita H."/>
            <person name="Konno Y."/>
            <person name="Mori K."/>
            <person name="Yamazaki S."/>
            <person name="Suzuki K."/>
            <person name="Fujita N."/>
        </authorList>
    </citation>
    <scope>NUCLEOTIDE SEQUENCE [LARGE SCALE GENOMIC DNA]</scope>
    <source>
        <strain evidence="5">DSM 21853 / NBRC 104410 / AZM16c01</strain>
    </source>
</reference>
<dbReference type="GO" id="GO:0008408">
    <property type="term" value="F:3'-5' exonuclease activity"/>
    <property type="evidence" value="ECO:0007669"/>
    <property type="project" value="TreeGrafter"/>
</dbReference>
<dbReference type="EMBL" id="AP012051">
    <property type="protein sequence ID" value="BAL81135.1"/>
    <property type="molecule type" value="Genomic_DNA"/>
</dbReference>
<dbReference type="Gene3D" id="3.30.420.10">
    <property type="entry name" value="Ribonuclease H-like superfamily/Ribonuclease H"/>
    <property type="match status" value="1"/>
</dbReference>
<dbReference type="InterPro" id="IPR012337">
    <property type="entry name" value="RNaseH-like_sf"/>
</dbReference>
<comment type="subunit">
    <text evidence="2">DNA polymerase III contains a core (composed of alpha, epsilon and theta chains) that associates with a tau subunit. This core dimerizes to form the POLIII' complex. PolIII' associates with the gamma complex (composed of gamma, delta, delta', psi and chi chains) and with the beta chain to form the complete DNA polymerase III complex.</text>
</comment>
<organism evidence="4 5">
    <name type="scientific">Caldisericum exile (strain DSM 21853 / NBRC 104410 / AZM16c01)</name>
    <dbReference type="NCBI Taxonomy" id="511051"/>
    <lineage>
        <taxon>Bacteria</taxon>
        <taxon>Pseudomonadati</taxon>
        <taxon>Caldisericota/Cryosericota group</taxon>
        <taxon>Caldisericota</taxon>
        <taxon>Caldisericia</taxon>
        <taxon>Caldisericales</taxon>
        <taxon>Caldisericaceae</taxon>
        <taxon>Caldisericum</taxon>
    </lineage>
</organism>
<dbReference type="FunFam" id="3.30.420.10:FF:000045">
    <property type="entry name" value="3'-5' exonuclease DinG"/>
    <property type="match status" value="1"/>
</dbReference>
<evidence type="ECO:0000256" key="1">
    <source>
        <dbReference type="ARBA" id="ARBA00025483"/>
    </source>
</evidence>
<dbReference type="GO" id="GO:0045004">
    <property type="term" value="P:DNA replication proofreading"/>
    <property type="evidence" value="ECO:0007669"/>
    <property type="project" value="TreeGrafter"/>
</dbReference>
<dbReference type="GO" id="GO:0003887">
    <property type="term" value="F:DNA-directed DNA polymerase activity"/>
    <property type="evidence" value="ECO:0007669"/>
    <property type="project" value="InterPro"/>
</dbReference>
<accession>A0A7U6GEW3</accession>
<dbReference type="CDD" id="cd06127">
    <property type="entry name" value="DEDDh"/>
    <property type="match status" value="1"/>
</dbReference>
<dbReference type="InterPro" id="IPR013520">
    <property type="entry name" value="Ribonucl_H"/>
</dbReference>
<evidence type="ECO:0000259" key="3">
    <source>
        <dbReference type="SMART" id="SM00479"/>
    </source>
</evidence>
<evidence type="ECO:0000313" key="5">
    <source>
        <dbReference type="Proteomes" id="UP000004793"/>
    </source>
</evidence>
<dbReference type="PANTHER" id="PTHR30231:SF41">
    <property type="entry name" value="DNA POLYMERASE III SUBUNIT EPSILON"/>
    <property type="match status" value="1"/>
</dbReference>
<dbReference type="SUPFAM" id="SSF53098">
    <property type="entry name" value="Ribonuclease H-like"/>
    <property type="match status" value="1"/>
</dbReference>
<dbReference type="RefSeq" id="WP_014453537.1">
    <property type="nucleotide sequence ID" value="NC_017096.1"/>
</dbReference>
<gene>
    <name evidence="4" type="ordered locus">CSE_10090</name>
</gene>
<dbReference type="InterPro" id="IPR036397">
    <property type="entry name" value="RNaseH_sf"/>
</dbReference>
<proteinExistence type="predicted"/>
<dbReference type="Proteomes" id="UP000004793">
    <property type="component" value="Chromosome"/>
</dbReference>
<dbReference type="NCBIfam" id="TIGR00573">
    <property type="entry name" value="dnaq"/>
    <property type="match status" value="1"/>
</dbReference>
<dbReference type="GO" id="GO:0005829">
    <property type="term" value="C:cytosol"/>
    <property type="evidence" value="ECO:0007669"/>
    <property type="project" value="TreeGrafter"/>
</dbReference>
<dbReference type="KEGG" id="cex:CSE_10090"/>
<dbReference type="GO" id="GO:0003677">
    <property type="term" value="F:DNA binding"/>
    <property type="evidence" value="ECO:0007669"/>
    <property type="project" value="InterPro"/>
</dbReference>
<evidence type="ECO:0000256" key="2">
    <source>
        <dbReference type="ARBA" id="ARBA00026073"/>
    </source>
</evidence>
<name>A0A7U6GEW3_CALEA</name>
<comment type="function">
    <text evidence="1">DNA polymerase III is a complex, multichain enzyme responsible for most of the replicative synthesis in bacteria. The epsilon subunit contain the editing function and is a proofreading 3'-5' exonuclease.</text>
</comment>
<protein>
    <recommendedName>
        <fullName evidence="3">Exonuclease domain-containing protein</fullName>
    </recommendedName>
</protein>
<dbReference type="AlphaFoldDB" id="A0A7U6GEW3"/>
<feature type="domain" description="Exonuclease" evidence="3">
    <location>
        <begin position="2"/>
        <end position="163"/>
    </location>
</feature>
<keyword evidence="5" id="KW-1185">Reference proteome</keyword>
<dbReference type="SMART" id="SM00479">
    <property type="entry name" value="EXOIII"/>
    <property type="match status" value="1"/>
</dbReference>
<dbReference type="Pfam" id="PF00929">
    <property type="entry name" value="RNase_T"/>
    <property type="match status" value="1"/>
</dbReference>
<sequence length="678" mass="79180">MKFVFFDLETTGLNRDDEVIEIGAIKVVDFEIVSTFKTLVRPHKSISRFITNLTGITLEDLDKAQERNKVKEDFKKFIEDSILVAHNASFDKEFLERFLEEPLQNEVVDTLELARLIYPELSSHSLEKLVQTLNLKKEKAHRAFNDALMLYELFKKLLEESKTFADEDMKLLKDIISSSRNFNFLFENHGDAEKTMLKIRKEGEIQTLPFSQLNSTHKRGIFYFEKSSIDELIVLLLTSGKSLIVSYSEKLLENLKDRLSKFKVFDATEFESFICVERLNYYLENTDAIPRDLRVDFAILASYLLKTKDFGLRKAPQHILKNKILKNLSLCKSKSCNFNDICPFKERVMEIEKSDFVLMKYPSLFNGLKFLSDFKFDSVYLLEAYRIPKVFSSLKINFSREDIEMISNFDSSSNSSEMLTLFDNFENSSKEAQFKLVSSITNLDGDYLADKTFRYNYENISIGFSNAMKMFSTISSMSDSVNLVSNYFILNGENFIEKFTGLRGVVSTQANEEKIMNIIPLFLHAPNADEFSREFLDLYEQFSDIKPVLFIFENRIQLNSIRAELRNKYTWIDESLSKEDGLVDFVQYEFPVKNKYRLIFVIKLPMNILGSQENYAMYYLKNFIKDFVSDEKSAVLYFDGRLKDRNFVSKFGEAFLTTPMLLERKENLVQFVRKYINT</sequence>
<evidence type="ECO:0000313" key="4">
    <source>
        <dbReference type="EMBL" id="BAL81135.1"/>
    </source>
</evidence>
<dbReference type="PANTHER" id="PTHR30231">
    <property type="entry name" value="DNA POLYMERASE III SUBUNIT EPSILON"/>
    <property type="match status" value="1"/>
</dbReference>
<dbReference type="OrthoDB" id="9803913at2"/>
<dbReference type="InterPro" id="IPR006054">
    <property type="entry name" value="DnaQ"/>
</dbReference>